<feature type="region of interest" description="Disordered" evidence="1">
    <location>
        <begin position="1"/>
        <end position="33"/>
    </location>
</feature>
<proteinExistence type="predicted"/>
<protein>
    <submittedName>
        <fullName evidence="2">Uncharacterized protein</fullName>
    </submittedName>
</protein>
<evidence type="ECO:0000313" key="3">
    <source>
        <dbReference type="Proteomes" id="UP001189429"/>
    </source>
</evidence>
<evidence type="ECO:0000313" key="2">
    <source>
        <dbReference type="EMBL" id="CAK0904546.1"/>
    </source>
</evidence>
<reference evidence="2" key="1">
    <citation type="submission" date="2023-10" db="EMBL/GenBank/DDBJ databases">
        <authorList>
            <person name="Chen Y."/>
            <person name="Shah S."/>
            <person name="Dougan E. K."/>
            <person name="Thang M."/>
            <person name="Chan C."/>
        </authorList>
    </citation>
    <scope>NUCLEOTIDE SEQUENCE [LARGE SCALE GENOMIC DNA]</scope>
</reference>
<accession>A0ABN9XXB1</accession>
<name>A0ABN9XXB1_9DINO</name>
<gene>
    <name evidence="2" type="ORF">PCOR1329_LOCUS80520</name>
</gene>
<dbReference type="Proteomes" id="UP001189429">
    <property type="component" value="Unassembled WGS sequence"/>
</dbReference>
<comment type="caution">
    <text evidence="2">The sequence shown here is derived from an EMBL/GenBank/DDBJ whole genome shotgun (WGS) entry which is preliminary data.</text>
</comment>
<feature type="non-terminal residue" evidence="2">
    <location>
        <position position="1"/>
    </location>
</feature>
<keyword evidence="3" id="KW-1185">Reference proteome</keyword>
<organism evidence="2 3">
    <name type="scientific">Prorocentrum cordatum</name>
    <dbReference type="NCBI Taxonomy" id="2364126"/>
    <lineage>
        <taxon>Eukaryota</taxon>
        <taxon>Sar</taxon>
        <taxon>Alveolata</taxon>
        <taxon>Dinophyceae</taxon>
        <taxon>Prorocentrales</taxon>
        <taxon>Prorocentraceae</taxon>
        <taxon>Prorocentrum</taxon>
    </lineage>
</organism>
<sequence>EWRRQAETPCCAGRRSSRGCATSGADATAQDSTKEENCSLRVPKLHSFTMQTVSTTFHPMIAYTAVEDAVVRVASLPDMRYHINLIQLISSKLL</sequence>
<dbReference type="EMBL" id="CAUYUJ010021413">
    <property type="protein sequence ID" value="CAK0904546.1"/>
    <property type="molecule type" value="Genomic_DNA"/>
</dbReference>
<evidence type="ECO:0000256" key="1">
    <source>
        <dbReference type="SAM" id="MobiDB-lite"/>
    </source>
</evidence>